<dbReference type="AlphaFoldDB" id="A0A2M7XYT3"/>
<gene>
    <name evidence="1" type="ORF">CO165_01170</name>
</gene>
<organism evidence="1 2">
    <name type="scientific">Candidatus Roizmanbacteria bacterium CG_4_9_14_3_um_filter_33_18</name>
    <dbReference type="NCBI Taxonomy" id="1974841"/>
    <lineage>
        <taxon>Bacteria</taxon>
        <taxon>Candidatus Roizmaniibacteriota</taxon>
    </lineage>
</organism>
<protein>
    <submittedName>
        <fullName evidence="1">Uncharacterized protein</fullName>
    </submittedName>
</protein>
<dbReference type="Proteomes" id="UP000229647">
    <property type="component" value="Unassembled WGS sequence"/>
</dbReference>
<reference evidence="2" key="1">
    <citation type="submission" date="2017-09" db="EMBL/GenBank/DDBJ databases">
        <title>Depth-based differentiation of microbial function through sediment-hosted aquifers and enrichment of novel symbionts in the deep terrestrial subsurface.</title>
        <authorList>
            <person name="Probst A.J."/>
            <person name="Ladd B."/>
            <person name="Jarett J.K."/>
            <person name="Geller-Mcgrath D.E."/>
            <person name="Sieber C.M.K."/>
            <person name="Emerson J.B."/>
            <person name="Anantharaman K."/>
            <person name="Thomas B.C."/>
            <person name="Malmstrom R."/>
            <person name="Stieglmeier M."/>
            <person name="Klingl A."/>
            <person name="Woyke T."/>
            <person name="Ryan C.M."/>
            <person name="Banfield J.F."/>
        </authorList>
    </citation>
    <scope>NUCLEOTIDE SEQUENCE [LARGE SCALE GENOMIC DNA]</scope>
</reference>
<evidence type="ECO:0000313" key="1">
    <source>
        <dbReference type="EMBL" id="PJA55889.1"/>
    </source>
</evidence>
<comment type="caution">
    <text evidence="1">The sequence shown here is derived from an EMBL/GenBank/DDBJ whole genome shotgun (WGS) entry which is preliminary data.</text>
</comment>
<dbReference type="EMBL" id="PFWL01000051">
    <property type="protein sequence ID" value="PJA55889.1"/>
    <property type="molecule type" value="Genomic_DNA"/>
</dbReference>
<sequence length="293" mass="33563">MSKLTELSEARHFKVTDEELRKRFDQLIKHHHLPIARVTYFSHLTETKFEPRAFICCDFSGRTFGNDFEGSEFLNPNFSGHTEGNNLREADILGGVMGGGFVGNKFRGAYIRHVDISDAKFRQGEPQRIMNDDSITVHKETGRIVFCSGVENSMIKPEQVATFRPINLNFLQSLPIPFLARLYFDGEHRKLALISQEDILFLGQSGQTSRMWPGFVYTLTNESAELRTEIEEDIIKDSANLSEDQSRVLQALEYSMLGRIALRPARPLDIYYLDEHIESIDPVIKDFISRIKV</sequence>
<proteinExistence type="predicted"/>
<evidence type="ECO:0000313" key="2">
    <source>
        <dbReference type="Proteomes" id="UP000229647"/>
    </source>
</evidence>
<accession>A0A2M7XYT3</accession>
<name>A0A2M7XYT3_9BACT</name>